<sequence length="57" mass="5954">MTASGFAMSEKVGADGYRVIRPGTQQVATEYCAGGRCVQMAGDSAEVRQKLKGGRDG</sequence>
<dbReference type="Proteomes" id="UP000032305">
    <property type="component" value="Unassembled WGS sequence"/>
</dbReference>
<accession>A0A0A1W993</accession>
<protein>
    <submittedName>
        <fullName evidence="1">Uncharacterized protein</fullName>
    </submittedName>
</protein>
<reference evidence="1 2" key="1">
    <citation type="submission" date="2014-11" db="EMBL/GenBank/DDBJ databases">
        <title>Whole genome shotgun sequence of Sphingomonas parapaucimobilis NBRC 15100.</title>
        <authorList>
            <person name="Katano-Makiyama Y."/>
            <person name="Hosoyama A."/>
            <person name="Hashimoto M."/>
            <person name="Hosoyama Y."/>
            <person name="Noguchi M."/>
            <person name="Numata M."/>
            <person name="Tsuchikane K."/>
            <person name="Hirakata S."/>
            <person name="Uohara A."/>
            <person name="Shimodaira J."/>
            <person name="Ohji S."/>
            <person name="Ichikawa N."/>
            <person name="Kimura A."/>
            <person name="Yamazoe A."/>
            <person name="Fujita N."/>
        </authorList>
    </citation>
    <scope>NUCLEOTIDE SEQUENCE [LARGE SCALE GENOMIC DNA]</scope>
    <source>
        <strain evidence="1 2">NBRC 15100</strain>
    </source>
</reference>
<dbReference type="AlphaFoldDB" id="A0A0A1W993"/>
<comment type="caution">
    <text evidence="1">The sequence shown here is derived from an EMBL/GenBank/DDBJ whole genome shotgun (WGS) entry which is preliminary data.</text>
</comment>
<organism evidence="1 2">
    <name type="scientific">Sphingomonas parapaucimobilis NBRC 15100</name>
    <dbReference type="NCBI Taxonomy" id="1219049"/>
    <lineage>
        <taxon>Bacteria</taxon>
        <taxon>Pseudomonadati</taxon>
        <taxon>Pseudomonadota</taxon>
        <taxon>Alphaproteobacteria</taxon>
        <taxon>Sphingomonadales</taxon>
        <taxon>Sphingomonadaceae</taxon>
        <taxon>Sphingomonas</taxon>
    </lineage>
</organism>
<dbReference type="EMBL" id="BBPI01000069">
    <property type="protein sequence ID" value="GAM01883.1"/>
    <property type="molecule type" value="Genomic_DNA"/>
</dbReference>
<evidence type="ECO:0000313" key="1">
    <source>
        <dbReference type="EMBL" id="GAM01883.1"/>
    </source>
</evidence>
<proteinExistence type="predicted"/>
<name>A0A0A1W993_9SPHN</name>
<keyword evidence="2" id="KW-1185">Reference proteome</keyword>
<evidence type="ECO:0000313" key="2">
    <source>
        <dbReference type="Proteomes" id="UP000032305"/>
    </source>
</evidence>
<gene>
    <name evidence="1" type="ORF">SP5_069_01270</name>
</gene>